<name>A0A9N8ZKA0_9GLOM</name>
<gene>
    <name evidence="1" type="ORF">DEBURN_LOCUS4555</name>
</gene>
<dbReference type="OrthoDB" id="2322297at2759"/>
<dbReference type="EMBL" id="CAJVPK010000353">
    <property type="protein sequence ID" value="CAG8498603.1"/>
    <property type="molecule type" value="Genomic_DNA"/>
</dbReference>
<proteinExistence type="predicted"/>
<organism evidence="1 2">
    <name type="scientific">Diversispora eburnea</name>
    <dbReference type="NCBI Taxonomy" id="1213867"/>
    <lineage>
        <taxon>Eukaryota</taxon>
        <taxon>Fungi</taxon>
        <taxon>Fungi incertae sedis</taxon>
        <taxon>Mucoromycota</taxon>
        <taxon>Glomeromycotina</taxon>
        <taxon>Glomeromycetes</taxon>
        <taxon>Diversisporales</taxon>
        <taxon>Diversisporaceae</taxon>
        <taxon>Diversispora</taxon>
    </lineage>
</organism>
<evidence type="ECO:0000313" key="1">
    <source>
        <dbReference type="EMBL" id="CAG8498603.1"/>
    </source>
</evidence>
<evidence type="ECO:0000313" key="2">
    <source>
        <dbReference type="Proteomes" id="UP000789706"/>
    </source>
</evidence>
<reference evidence="1" key="1">
    <citation type="submission" date="2021-06" db="EMBL/GenBank/DDBJ databases">
        <authorList>
            <person name="Kallberg Y."/>
            <person name="Tangrot J."/>
            <person name="Rosling A."/>
        </authorList>
    </citation>
    <scope>NUCLEOTIDE SEQUENCE</scope>
    <source>
        <strain evidence="1">AZ414A</strain>
    </source>
</reference>
<protein>
    <submittedName>
        <fullName evidence="1">7046_t:CDS:1</fullName>
    </submittedName>
</protein>
<dbReference type="InterPro" id="IPR014752">
    <property type="entry name" value="Arrestin-like_C"/>
</dbReference>
<comment type="caution">
    <text evidence="1">The sequence shown here is derived from an EMBL/GenBank/DDBJ whole genome shotgun (WGS) entry which is preliminary data.</text>
</comment>
<keyword evidence="2" id="KW-1185">Reference proteome</keyword>
<sequence>MTLNVTNPFDNYIKIKSPNRSDYEAYSSKCFFSYPPNGTEFQTGYLGIGPSIVSGRFHLLYPKNRSINISKITLALKGGEYCELDFVQTVNNTFFESNIVLWSSAVSELDLRFTFKLDDDLPPSFTYKNIANNVLTCGVTYMLEATIYNNNGVHKVIRCICPITRWSLPCLVKQPESLTRPKYNNRRWNKLTNFGDGSGGGGNEIEDIIYDAKLENKSYNIGSTLNLLVSLILPPTFASSIKEVRLGIKEYQILQDSGYCVNLSKHKVAHNVYKGKEFIKDVIVDEKDSVIKENRYLLDLELKIPTYDIIPDFENTREILIKKSLSEKKLDLAIKNGMICDKT</sequence>
<accession>A0A9N8ZKA0</accession>
<dbReference type="Gene3D" id="2.60.40.640">
    <property type="match status" value="1"/>
</dbReference>
<dbReference type="Proteomes" id="UP000789706">
    <property type="component" value="Unassembled WGS sequence"/>
</dbReference>
<dbReference type="AlphaFoldDB" id="A0A9N8ZKA0"/>